<protein>
    <recommendedName>
        <fullName evidence="4">B box-type domain-containing protein</fullName>
    </recommendedName>
</protein>
<dbReference type="EMBL" id="JANTQA010000023">
    <property type="protein sequence ID" value="KAJ3444610.1"/>
    <property type="molecule type" value="Genomic_DNA"/>
</dbReference>
<feature type="region of interest" description="Disordered" evidence="3">
    <location>
        <begin position="423"/>
        <end position="551"/>
    </location>
</feature>
<reference evidence="5" key="1">
    <citation type="submission" date="2022-08" db="EMBL/GenBank/DDBJ databases">
        <title>Novel sulphate-reducing endosymbionts in the free-living metamonad Anaeramoeba.</title>
        <authorList>
            <person name="Jerlstrom-Hultqvist J."/>
            <person name="Cepicka I."/>
            <person name="Gallot-Lavallee L."/>
            <person name="Salas-Leiva D."/>
            <person name="Curtis B.A."/>
            <person name="Zahonova K."/>
            <person name="Pipaliya S."/>
            <person name="Dacks J."/>
            <person name="Roger A.J."/>
        </authorList>
    </citation>
    <scope>NUCLEOTIDE SEQUENCE</scope>
    <source>
        <strain evidence="5">Busselton2</strain>
    </source>
</reference>
<feature type="region of interest" description="Disordered" evidence="3">
    <location>
        <begin position="639"/>
        <end position="662"/>
    </location>
</feature>
<feature type="compositionally biased region" description="Low complexity" evidence="3">
    <location>
        <begin position="485"/>
        <end position="494"/>
    </location>
</feature>
<keyword evidence="2" id="KW-0175">Coiled coil</keyword>
<feature type="coiled-coil region" evidence="2">
    <location>
        <begin position="142"/>
        <end position="191"/>
    </location>
</feature>
<dbReference type="Pfam" id="PF00643">
    <property type="entry name" value="zf-B_box"/>
    <property type="match status" value="1"/>
</dbReference>
<feature type="domain" description="B box-type" evidence="4">
    <location>
        <begin position="55"/>
        <end position="97"/>
    </location>
</feature>
<feature type="compositionally biased region" description="Basic residues" evidence="3">
    <location>
        <begin position="439"/>
        <end position="455"/>
    </location>
</feature>
<dbReference type="SUPFAM" id="SSF57845">
    <property type="entry name" value="B-box zinc-binding domain"/>
    <property type="match status" value="1"/>
</dbReference>
<proteinExistence type="predicted"/>
<name>A0AAV7ZXF0_9EUKA</name>
<dbReference type="CDD" id="cd19757">
    <property type="entry name" value="Bbox1"/>
    <property type="match status" value="1"/>
</dbReference>
<dbReference type="Gene3D" id="3.30.160.60">
    <property type="entry name" value="Classic Zinc Finger"/>
    <property type="match status" value="1"/>
</dbReference>
<dbReference type="GO" id="GO:0008270">
    <property type="term" value="F:zinc ion binding"/>
    <property type="evidence" value="ECO:0007669"/>
    <property type="project" value="UniProtKB-KW"/>
</dbReference>
<dbReference type="PANTHER" id="PTHR25462">
    <property type="entry name" value="BONUS, ISOFORM C-RELATED"/>
    <property type="match status" value="1"/>
</dbReference>
<accession>A0AAV7ZXF0</accession>
<keyword evidence="1" id="KW-0862">Zinc</keyword>
<evidence type="ECO:0000313" key="6">
    <source>
        <dbReference type="Proteomes" id="UP001146793"/>
    </source>
</evidence>
<evidence type="ECO:0000256" key="3">
    <source>
        <dbReference type="SAM" id="MobiDB-lite"/>
    </source>
</evidence>
<keyword evidence="1" id="KW-0479">Metal-binding</keyword>
<evidence type="ECO:0000256" key="2">
    <source>
        <dbReference type="SAM" id="Coils"/>
    </source>
</evidence>
<evidence type="ECO:0000256" key="1">
    <source>
        <dbReference type="PROSITE-ProRule" id="PRU00024"/>
    </source>
</evidence>
<dbReference type="PROSITE" id="PS50119">
    <property type="entry name" value="ZF_BBOX"/>
    <property type="match status" value="1"/>
</dbReference>
<dbReference type="InterPro" id="IPR047153">
    <property type="entry name" value="TRIM45/56/19-like"/>
</dbReference>
<dbReference type="GO" id="GO:0005654">
    <property type="term" value="C:nucleoplasm"/>
    <property type="evidence" value="ECO:0007669"/>
    <property type="project" value="TreeGrafter"/>
</dbReference>
<dbReference type="CDD" id="cd19756">
    <property type="entry name" value="Bbox2"/>
    <property type="match status" value="1"/>
</dbReference>
<dbReference type="InterPro" id="IPR000315">
    <property type="entry name" value="Znf_B-box"/>
</dbReference>
<dbReference type="PANTHER" id="PTHR25462:SF305">
    <property type="entry name" value="RING-TYPE DOMAIN-CONTAINING PROTEIN"/>
    <property type="match status" value="1"/>
</dbReference>
<sequence>MNKTNTTPCYECKSVSECFCVDCDKHYCTKHSKIIHDLRSFKDHTVVPSHLQSRLEEVKCKTHKDEFLDFYCTKCNEQICEKCSKGRSHDNHKCVDLNKYLKEQKQTKYVKICTHQLKMKNVFLSQVEQYGKMVDVKRDKEKKEWEAIIDKLIEEINNVKERGNSLLESGAQSMKELVGELAKKIKNDKQEHKQNKKDIEPRLESHEKLTKIEKILLIADMIKTTGVQERKPNIEDLLPKAKVIQVFSGTFKKNLDSIQKEISSINDRCKLPLFNQQLYLDAIKKKPTKIKDQAKGWTFKPSNKKKLVFGSSNSFPQKQSSGQTSGLFSTNTGYSSFSFSSQPPDPTKNRGSFGFSSNNNSGWGSSNNSGWGSSNNSGWGSSNNSGFGSSNTTSFFGSSTNNNSNWGSSNNSGFGSSNTTSIFGSSNNSNNRSKEKKFTKSTKTKTKIKKTFGSKKKNENEKESKNTKFTFGSNNNENEKETKNTKFTFGSNNTENEKESKNTKFTFGSNNNENEKETKNKKFTFGSNNNENEKETKTTFTFGSNNNENEKETKNTFTFGSNNNENENETKTTFTFGSNNIENEKETKNTFTFGSNNNENENENTQFTFGSNNIEKETKNTFTFGSNNIENEKETKTTFTFGSNNNENENENKNTFTFGNKK</sequence>
<comment type="caution">
    <text evidence="5">The sequence shown here is derived from an EMBL/GenBank/DDBJ whole genome shotgun (WGS) entry which is preliminary data.</text>
</comment>
<evidence type="ECO:0000313" key="5">
    <source>
        <dbReference type="EMBL" id="KAJ3444610.1"/>
    </source>
</evidence>
<gene>
    <name evidence="5" type="ORF">M0812_10468</name>
</gene>
<feature type="compositionally biased region" description="Basic and acidic residues" evidence="3">
    <location>
        <begin position="456"/>
        <end position="466"/>
    </location>
</feature>
<dbReference type="GO" id="GO:0061630">
    <property type="term" value="F:ubiquitin protein ligase activity"/>
    <property type="evidence" value="ECO:0007669"/>
    <property type="project" value="TreeGrafter"/>
</dbReference>
<organism evidence="5 6">
    <name type="scientific">Anaeramoeba flamelloides</name>
    <dbReference type="NCBI Taxonomy" id="1746091"/>
    <lineage>
        <taxon>Eukaryota</taxon>
        <taxon>Metamonada</taxon>
        <taxon>Anaeramoebidae</taxon>
        <taxon>Anaeramoeba</taxon>
    </lineage>
</organism>
<dbReference type="AlphaFoldDB" id="A0AAV7ZXF0"/>
<feature type="compositionally biased region" description="Low complexity" evidence="3">
    <location>
        <begin position="538"/>
        <end position="547"/>
    </location>
</feature>
<dbReference type="Proteomes" id="UP001146793">
    <property type="component" value="Unassembled WGS sequence"/>
</dbReference>
<feature type="region of interest" description="Disordered" evidence="3">
    <location>
        <begin position="336"/>
        <end position="356"/>
    </location>
</feature>
<keyword evidence="1" id="KW-0863">Zinc-finger</keyword>
<evidence type="ECO:0000259" key="4">
    <source>
        <dbReference type="PROSITE" id="PS50119"/>
    </source>
</evidence>